<accession>F3ZXY7</accession>
<dbReference type="HOGENOM" id="CLU_110273_0_0_9"/>
<dbReference type="EMBL" id="CP002360">
    <property type="protein sequence ID" value="AEE96657.1"/>
    <property type="molecule type" value="Genomic_DNA"/>
</dbReference>
<evidence type="ECO:0000313" key="2">
    <source>
        <dbReference type="Proteomes" id="UP000008457"/>
    </source>
</evidence>
<gene>
    <name evidence="1" type="ordered locus">Mahau_1465</name>
</gene>
<dbReference type="STRING" id="697281.Mahau_1465"/>
<evidence type="ECO:0000313" key="1">
    <source>
        <dbReference type="EMBL" id="AEE96657.1"/>
    </source>
</evidence>
<protein>
    <recommendedName>
        <fullName evidence="3">Iron dependent repressor</fullName>
    </recommendedName>
</protein>
<reference evidence="1 2" key="2">
    <citation type="journal article" date="2011" name="Stand. Genomic Sci.">
        <title>Complete genome sequence of Mahella australiensis type strain (50-1 BON).</title>
        <authorList>
            <person name="Sikorski J."/>
            <person name="Teshima H."/>
            <person name="Nolan M."/>
            <person name="Lucas S."/>
            <person name="Hammon N."/>
            <person name="Deshpande S."/>
            <person name="Cheng J.F."/>
            <person name="Pitluck S."/>
            <person name="Liolios K."/>
            <person name="Pagani I."/>
            <person name="Ivanova N."/>
            <person name="Huntemann M."/>
            <person name="Mavromatis K."/>
            <person name="Ovchinikova G."/>
            <person name="Pati A."/>
            <person name="Tapia R."/>
            <person name="Han C."/>
            <person name="Goodwin L."/>
            <person name="Chen A."/>
            <person name="Palaniappan K."/>
            <person name="Land M."/>
            <person name="Hauser L."/>
            <person name="Ngatchou-Djao O.D."/>
            <person name="Rohde M."/>
            <person name="Pukall R."/>
            <person name="Spring S."/>
            <person name="Abt B."/>
            <person name="Goker M."/>
            <person name="Detter J.C."/>
            <person name="Woyke T."/>
            <person name="Bristow J."/>
            <person name="Markowitz V."/>
            <person name="Hugenholtz P."/>
            <person name="Eisen J.A."/>
            <person name="Kyrpides N.C."/>
            <person name="Klenk H.P."/>
            <person name="Lapidus A."/>
        </authorList>
    </citation>
    <scope>NUCLEOTIDE SEQUENCE [LARGE SCALE GENOMIC DNA]</scope>
    <source>
        <strain evidence="2">DSM 15567 / CIP 107919 / 50-1 BON</strain>
    </source>
</reference>
<dbReference type="AlphaFoldDB" id="F3ZXY7"/>
<dbReference type="SUPFAM" id="SSF46785">
    <property type="entry name" value="Winged helix' DNA-binding domain"/>
    <property type="match status" value="1"/>
</dbReference>
<organism evidence="1 2">
    <name type="scientific">Mahella australiensis (strain DSM 15567 / CIP 107919 / 50-1 BON)</name>
    <dbReference type="NCBI Taxonomy" id="697281"/>
    <lineage>
        <taxon>Bacteria</taxon>
        <taxon>Bacillati</taxon>
        <taxon>Bacillota</taxon>
        <taxon>Clostridia</taxon>
        <taxon>Thermoanaerobacterales</taxon>
        <taxon>Thermoanaerobacterales Family IV. Incertae Sedis</taxon>
        <taxon>Mahella</taxon>
    </lineage>
</organism>
<dbReference type="eggNOG" id="COG1420">
    <property type="taxonomic scope" value="Bacteria"/>
</dbReference>
<dbReference type="KEGG" id="mas:Mahau_1465"/>
<dbReference type="Gene3D" id="1.10.10.10">
    <property type="entry name" value="Winged helix-like DNA-binding domain superfamily/Winged helix DNA-binding domain"/>
    <property type="match status" value="1"/>
</dbReference>
<proteinExistence type="predicted"/>
<reference evidence="2" key="1">
    <citation type="submission" date="2010-11" db="EMBL/GenBank/DDBJ databases">
        <title>The complete genome of Mahella australiensis DSM 15567.</title>
        <authorList>
            <consortium name="US DOE Joint Genome Institute (JGI-PGF)"/>
            <person name="Lucas S."/>
            <person name="Copeland A."/>
            <person name="Lapidus A."/>
            <person name="Bruce D."/>
            <person name="Goodwin L."/>
            <person name="Pitluck S."/>
            <person name="Kyrpides N."/>
            <person name="Mavromatis K."/>
            <person name="Pagani I."/>
            <person name="Ivanova N."/>
            <person name="Teshima H."/>
            <person name="Brettin T."/>
            <person name="Detter J.C."/>
            <person name="Han C."/>
            <person name="Tapia R."/>
            <person name="Land M."/>
            <person name="Hauser L."/>
            <person name="Markowitz V."/>
            <person name="Cheng J.-F."/>
            <person name="Hugenholtz P."/>
            <person name="Woyke T."/>
            <person name="Wu D."/>
            <person name="Spring S."/>
            <person name="Pukall R."/>
            <person name="Steenblock K."/>
            <person name="Schneider S."/>
            <person name="Klenk H.-P."/>
            <person name="Eisen J.A."/>
        </authorList>
    </citation>
    <scope>NUCLEOTIDE SEQUENCE [LARGE SCALE GENOMIC DNA]</scope>
    <source>
        <strain evidence="2">DSM 15567 / CIP 107919 / 50-1 BON</strain>
    </source>
</reference>
<dbReference type="InterPro" id="IPR036388">
    <property type="entry name" value="WH-like_DNA-bd_sf"/>
</dbReference>
<dbReference type="Proteomes" id="UP000008457">
    <property type="component" value="Chromosome"/>
</dbReference>
<dbReference type="InterPro" id="IPR036390">
    <property type="entry name" value="WH_DNA-bd_sf"/>
</dbReference>
<evidence type="ECO:0008006" key="3">
    <source>
        <dbReference type="Google" id="ProtNLM"/>
    </source>
</evidence>
<name>F3ZXY7_MAHA5</name>
<dbReference type="RefSeq" id="WP_013781086.1">
    <property type="nucleotide sequence ID" value="NC_015520.1"/>
</dbReference>
<sequence length="223" mass="25427">MKLTGRQQDFLNTINQLYGQFKRPVHYSEVADQLGVSKWTAYDVMKQLNELGILDVTYIVRNDNMPGRSTVGFIPVETGCGSAVTSDDKWKLVEESLLVKIREAKHENRNRVLEDIIEEISHLDDSLVLCAYTIALLMVDLGDELKKEEINDSLKEVTRMKIKAELKLSILIGLLIGQAMKTGKNKAMIQNIMQYINRLQHNISDISIEQQNMLWDFAVNTVT</sequence>
<keyword evidence="2" id="KW-1185">Reference proteome</keyword>
<dbReference type="OrthoDB" id="2381125at2"/>